<keyword evidence="1" id="KW-1133">Transmembrane helix</keyword>
<keyword evidence="3" id="KW-1185">Reference proteome</keyword>
<dbReference type="EMBL" id="NMUH01000543">
    <property type="protein sequence ID" value="MQL81043.1"/>
    <property type="molecule type" value="Genomic_DNA"/>
</dbReference>
<protein>
    <submittedName>
        <fullName evidence="2">Uncharacterized protein</fullName>
    </submittedName>
</protein>
<organism evidence="2 3">
    <name type="scientific">Colocasia esculenta</name>
    <name type="common">Wild taro</name>
    <name type="synonym">Arum esculentum</name>
    <dbReference type="NCBI Taxonomy" id="4460"/>
    <lineage>
        <taxon>Eukaryota</taxon>
        <taxon>Viridiplantae</taxon>
        <taxon>Streptophyta</taxon>
        <taxon>Embryophyta</taxon>
        <taxon>Tracheophyta</taxon>
        <taxon>Spermatophyta</taxon>
        <taxon>Magnoliopsida</taxon>
        <taxon>Liliopsida</taxon>
        <taxon>Araceae</taxon>
        <taxon>Aroideae</taxon>
        <taxon>Colocasieae</taxon>
        <taxon>Colocasia</taxon>
    </lineage>
</organism>
<keyword evidence="1" id="KW-0812">Transmembrane</keyword>
<name>A0A843UIX5_COLES</name>
<evidence type="ECO:0000313" key="3">
    <source>
        <dbReference type="Proteomes" id="UP000652761"/>
    </source>
</evidence>
<accession>A0A843UIX5</accession>
<reference evidence="2" key="1">
    <citation type="submission" date="2017-07" db="EMBL/GenBank/DDBJ databases">
        <title>Taro Niue Genome Assembly and Annotation.</title>
        <authorList>
            <person name="Atibalentja N."/>
            <person name="Keating K."/>
            <person name="Fields C.J."/>
        </authorList>
    </citation>
    <scope>NUCLEOTIDE SEQUENCE</scope>
    <source>
        <strain evidence="2">Niue_2</strain>
        <tissue evidence="2">Leaf</tissue>
    </source>
</reference>
<evidence type="ECO:0000256" key="1">
    <source>
        <dbReference type="SAM" id="Phobius"/>
    </source>
</evidence>
<keyword evidence="1" id="KW-0472">Membrane</keyword>
<proteinExistence type="predicted"/>
<dbReference type="Proteomes" id="UP000652761">
    <property type="component" value="Unassembled WGS sequence"/>
</dbReference>
<sequence length="423" mass="47963">MSSSQNYPCLSKIIHIHINYTYSFLWWLFLATIVRWAHHGPAQFGRRTWPYRKTPRHFKSSFKVPSPVPALGYQWDPKATFGRLTACSDKGPSFRVGTARLAPKTPSKRTALPYIRHLAASHASGHQVPSSELDYRTARLPHRAGYLLGIILLGESERPFIPSQQLQWLRHARPTIKWCINCLAPQRAPQHVQTLFAKEVSTHPTMVSTQQPRFKGKKVDTGLSSQNNLFAELGQQVDTASEQVDTGPCSQNSCSQIWDNVSTPPPGQVDTLRKDCNYLRQTDRHVLDMWTRTVYCRVTFCYHSSNGVGLGRVAPKGRRATPRLLNLDLQDHRVTSVGKDSDTQVRSRDAARARIRKALGAISLHQRRGKKPTRVKTWCTRGSGLARIHHSSWRQLGRWNSSSRAAESQHIADYLLPWSDRLA</sequence>
<comment type="caution">
    <text evidence="2">The sequence shown here is derived from an EMBL/GenBank/DDBJ whole genome shotgun (WGS) entry which is preliminary data.</text>
</comment>
<feature type="transmembrane region" description="Helical" evidence="1">
    <location>
        <begin position="20"/>
        <end position="37"/>
    </location>
</feature>
<evidence type="ECO:0000313" key="2">
    <source>
        <dbReference type="EMBL" id="MQL81043.1"/>
    </source>
</evidence>
<gene>
    <name evidence="2" type="ORF">Taro_013497</name>
</gene>
<dbReference type="AlphaFoldDB" id="A0A843UIX5"/>